<dbReference type="Proteomes" id="UP000530564">
    <property type="component" value="Unassembled WGS sequence"/>
</dbReference>
<evidence type="ECO:0000256" key="2">
    <source>
        <dbReference type="ARBA" id="ARBA00023012"/>
    </source>
</evidence>
<dbReference type="PANTHER" id="PTHR48111:SF1">
    <property type="entry name" value="TWO-COMPONENT RESPONSE REGULATOR ORR33"/>
    <property type="match status" value="1"/>
</dbReference>
<feature type="DNA-binding region" description="OmpR/PhoB-type" evidence="7">
    <location>
        <begin position="151"/>
        <end position="253"/>
    </location>
</feature>
<dbReference type="InterPro" id="IPR039420">
    <property type="entry name" value="WalR-like"/>
</dbReference>
<dbReference type="InterPro" id="IPR001789">
    <property type="entry name" value="Sig_transdc_resp-reg_receiver"/>
</dbReference>
<evidence type="ECO:0000256" key="3">
    <source>
        <dbReference type="ARBA" id="ARBA00023015"/>
    </source>
</evidence>
<dbReference type="SUPFAM" id="SSF46894">
    <property type="entry name" value="C-terminal effector domain of the bipartite response regulators"/>
    <property type="match status" value="1"/>
</dbReference>
<keyword evidence="2" id="KW-0902">Two-component regulatory system</keyword>
<dbReference type="Gene3D" id="1.10.10.10">
    <property type="entry name" value="Winged helix-like DNA-binding domain superfamily/Winged helix DNA-binding domain"/>
    <property type="match status" value="1"/>
</dbReference>
<feature type="domain" description="OmpR/PhoB-type" evidence="9">
    <location>
        <begin position="151"/>
        <end position="253"/>
    </location>
</feature>
<dbReference type="Pfam" id="PF00486">
    <property type="entry name" value="Trans_reg_C"/>
    <property type="match status" value="1"/>
</dbReference>
<keyword evidence="3" id="KW-0805">Transcription regulation</keyword>
<dbReference type="GO" id="GO:0000156">
    <property type="term" value="F:phosphorelay response regulator activity"/>
    <property type="evidence" value="ECO:0007669"/>
    <property type="project" value="TreeGrafter"/>
</dbReference>
<evidence type="ECO:0000313" key="11">
    <source>
        <dbReference type="Proteomes" id="UP000530564"/>
    </source>
</evidence>
<dbReference type="Gene3D" id="3.40.50.2300">
    <property type="match status" value="1"/>
</dbReference>
<proteinExistence type="predicted"/>
<dbReference type="InterPro" id="IPR036388">
    <property type="entry name" value="WH-like_DNA-bd_sf"/>
</dbReference>
<dbReference type="Pfam" id="PF00072">
    <property type="entry name" value="Response_reg"/>
    <property type="match status" value="1"/>
</dbReference>
<evidence type="ECO:0000256" key="1">
    <source>
        <dbReference type="ARBA" id="ARBA00022553"/>
    </source>
</evidence>
<dbReference type="CDD" id="cd00156">
    <property type="entry name" value="REC"/>
    <property type="match status" value="1"/>
</dbReference>
<keyword evidence="1 6" id="KW-0597">Phosphoprotein</keyword>
<dbReference type="PANTHER" id="PTHR48111">
    <property type="entry name" value="REGULATOR OF RPOS"/>
    <property type="match status" value="1"/>
</dbReference>
<dbReference type="GO" id="GO:0006355">
    <property type="term" value="P:regulation of DNA-templated transcription"/>
    <property type="evidence" value="ECO:0007669"/>
    <property type="project" value="InterPro"/>
</dbReference>
<keyword evidence="4 7" id="KW-0238">DNA-binding</keyword>
<evidence type="ECO:0000256" key="7">
    <source>
        <dbReference type="PROSITE-ProRule" id="PRU01091"/>
    </source>
</evidence>
<dbReference type="GO" id="GO:0000976">
    <property type="term" value="F:transcription cis-regulatory region binding"/>
    <property type="evidence" value="ECO:0007669"/>
    <property type="project" value="TreeGrafter"/>
</dbReference>
<evidence type="ECO:0000256" key="4">
    <source>
        <dbReference type="ARBA" id="ARBA00023125"/>
    </source>
</evidence>
<evidence type="ECO:0000259" key="8">
    <source>
        <dbReference type="PROSITE" id="PS50110"/>
    </source>
</evidence>
<dbReference type="EMBL" id="JACIDK010000002">
    <property type="protein sequence ID" value="MBB3890628.1"/>
    <property type="molecule type" value="Genomic_DNA"/>
</dbReference>
<gene>
    <name evidence="10" type="ORF">GGQ61_001345</name>
</gene>
<evidence type="ECO:0000259" key="9">
    <source>
        <dbReference type="PROSITE" id="PS51755"/>
    </source>
</evidence>
<dbReference type="InterPro" id="IPR001867">
    <property type="entry name" value="OmpR/PhoB-type_DNA-bd"/>
</dbReference>
<dbReference type="InterPro" id="IPR011006">
    <property type="entry name" value="CheY-like_superfamily"/>
</dbReference>
<dbReference type="GO" id="GO:0005829">
    <property type="term" value="C:cytosol"/>
    <property type="evidence" value="ECO:0007669"/>
    <property type="project" value="TreeGrafter"/>
</dbReference>
<reference evidence="10 11" key="1">
    <citation type="submission" date="2020-08" db="EMBL/GenBank/DDBJ databases">
        <title>Genomic Encyclopedia of Type Strains, Phase IV (KMG-IV): sequencing the most valuable type-strain genomes for metagenomic binning, comparative biology and taxonomic classification.</title>
        <authorList>
            <person name="Goeker M."/>
        </authorList>
    </citation>
    <scope>NUCLEOTIDE SEQUENCE [LARGE SCALE GENOMIC DNA]</scope>
    <source>
        <strain evidence="10 11">DSM 21793</strain>
    </source>
</reference>
<dbReference type="AlphaFoldDB" id="A0A839ZX34"/>
<feature type="domain" description="Response regulatory" evidence="8">
    <location>
        <begin position="27"/>
        <end position="140"/>
    </location>
</feature>
<evidence type="ECO:0000256" key="5">
    <source>
        <dbReference type="ARBA" id="ARBA00023163"/>
    </source>
</evidence>
<evidence type="ECO:0000256" key="6">
    <source>
        <dbReference type="PROSITE-ProRule" id="PRU00169"/>
    </source>
</evidence>
<keyword evidence="5" id="KW-0804">Transcription</keyword>
<feature type="modified residue" description="4-aspartylphosphate" evidence="6">
    <location>
        <position position="76"/>
    </location>
</feature>
<organism evidence="10 11">
    <name type="scientific">Phenylobacterium haematophilum</name>
    <dbReference type="NCBI Taxonomy" id="98513"/>
    <lineage>
        <taxon>Bacteria</taxon>
        <taxon>Pseudomonadati</taxon>
        <taxon>Pseudomonadota</taxon>
        <taxon>Alphaproteobacteria</taxon>
        <taxon>Caulobacterales</taxon>
        <taxon>Caulobacteraceae</taxon>
        <taxon>Phenylobacterium</taxon>
    </lineage>
</organism>
<protein>
    <submittedName>
        <fullName evidence="10">Two-component system phosphate regulon response regulator PhoB</fullName>
    </submittedName>
</protein>
<dbReference type="SUPFAM" id="SSF52172">
    <property type="entry name" value="CheY-like"/>
    <property type="match status" value="1"/>
</dbReference>
<keyword evidence="11" id="KW-1185">Reference proteome</keyword>
<sequence length="257" mass="28017">MSRMGEREQDPEADWITTAVRSASPRRILFASADISDFSDLASALSDRAIEMTTVESTETATQLMQGCTFDAVVLDSRLATPHPIRACRQMVALNAGPVLFLADAGGENERVAALDAGAEDCADRTCSPTELAARVRAVARRGTCSRWPGTAAIRVRGWRLDLRTQSVTAPNGATTILSSQMLHSLMALMEHSGEALSPDQLNTLIEPKLSKGQPEEVDWRVRVHRLRSALRTLDPSVDAIRCIRGRGYAFAPWASR</sequence>
<dbReference type="SMART" id="SM00448">
    <property type="entry name" value="REC"/>
    <property type="match status" value="1"/>
</dbReference>
<comment type="caution">
    <text evidence="10">The sequence shown here is derived from an EMBL/GenBank/DDBJ whole genome shotgun (WGS) entry which is preliminary data.</text>
</comment>
<dbReference type="PROSITE" id="PS50110">
    <property type="entry name" value="RESPONSE_REGULATORY"/>
    <property type="match status" value="1"/>
</dbReference>
<dbReference type="GO" id="GO:0032993">
    <property type="term" value="C:protein-DNA complex"/>
    <property type="evidence" value="ECO:0007669"/>
    <property type="project" value="TreeGrafter"/>
</dbReference>
<dbReference type="InterPro" id="IPR016032">
    <property type="entry name" value="Sig_transdc_resp-reg_C-effctor"/>
</dbReference>
<accession>A0A839ZX34</accession>
<evidence type="ECO:0000313" key="10">
    <source>
        <dbReference type="EMBL" id="MBB3890628.1"/>
    </source>
</evidence>
<dbReference type="PROSITE" id="PS51755">
    <property type="entry name" value="OMPR_PHOB"/>
    <property type="match status" value="1"/>
</dbReference>
<name>A0A839ZX34_9CAUL</name>